<protein>
    <submittedName>
        <fullName evidence="3">Uncharacterized protein F36G3.2-like</fullName>
    </submittedName>
</protein>
<dbReference type="GeneID" id="106166036"/>
<dbReference type="InParanoid" id="A0A1S3IQR7"/>
<dbReference type="Gene3D" id="3.40.630.30">
    <property type="match status" value="1"/>
</dbReference>
<dbReference type="SUPFAM" id="SSF55729">
    <property type="entry name" value="Acyl-CoA N-acyltransferases (Nat)"/>
    <property type="match status" value="1"/>
</dbReference>
<dbReference type="InterPro" id="IPR000182">
    <property type="entry name" value="GNAT_dom"/>
</dbReference>
<dbReference type="InterPro" id="IPR016181">
    <property type="entry name" value="Acyl_CoA_acyltransferase"/>
</dbReference>
<evidence type="ECO:0000259" key="1">
    <source>
        <dbReference type="PROSITE" id="PS51186"/>
    </source>
</evidence>
<gene>
    <name evidence="3" type="primary">LOC106166036</name>
</gene>
<accession>A0A1S3IQR7</accession>
<dbReference type="STRING" id="7574.A0A1S3IQR7"/>
<dbReference type="InterPro" id="IPR041496">
    <property type="entry name" value="YitH/HolE_GNAT"/>
</dbReference>
<dbReference type="AlphaFoldDB" id="A0A1S3IQR7"/>
<dbReference type="Proteomes" id="UP000085678">
    <property type="component" value="Unplaced"/>
</dbReference>
<dbReference type="Pfam" id="PF18014">
    <property type="entry name" value="Acetyltransf_18"/>
    <property type="match status" value="1"/>
</dbReference>
<dbReference type="InterPro" id="IPR052729">
    <property type="entry name" value="Acyl/Acetyltrans_Enzymes"/>
</dbReference>
<feature type="domain" description="N-acetyltransferase" evidence="1">
    <location>
        <begin position="12"/>
        <end position="152"/>
    </location>
</feature>
<reference evidence="3" key="1">
    <citation type="submission" date="2025-08" db="UniProtKB">
        <authorList>
            <consortium name="RefSeq"/>
        </authorList>
    </citation>
    <scope>IDENTIFICATION</scope>
    <source>
        <tissue evidence="3">Gonads</tissue>
    </source>
</reference>
<dbReference type="CDD" id="cd04301">
    <property type="entry name" value="NAT_SF"/>
    <property type="match status" value="1"/>
</dbReference>
<organism evidence="2 3">
    <name type="scientific">Lingula anatina</name>
    <name type="common">Brachiopod</name>
    <name type="synonym">Lingula unguis</name>
    <dbReference type="NCBI Taxonomy" id="7574"/>
    <lineage>
        <taxon>Eukaryota</taxon>
        <taxon>Metazoa</taxon>
        <taxon>Spiralia</taxon>
        <taxon>Lophotrochozoa</taxon>
        <taxon>Brachiopoda</taxon>
        <taxon>Linguliformea</taxon>
        <taxon>Lingulata</taxon>
        <taxon>Lingulida</taxon>
        <taxon>Linguloidea</taxon>
        <taxon>Lingulidae</taxon>
        <taxon>Lingula</taxon>
    </lineage>
</organism>
<dbReference type="GO" id="GO:0016747">
    <property type="term" value="F:acyltransferase activity, transferring groups other than amino-acyl groups"/>
    <property type="evidence" value="ECO:0007669"/>
    <property type="project" value="InterPro"/>
</dbReference>
<sequence length="307" mass="33893">MSSSSTGEANDVFIRPATGADLEALFALTIEIGWIVSKELFTALFNIVEDGHYVVADLHGKIIGSRFVIILDERTAMFDFLIVAKEHRGKGIAKKIAEATLKIAGDRNIVVWALPERVEPNLKVGMKNGGGNLYRCDCRLDVGTLYVDKQQETASVKVVPTSEVDFEALLAYDTSVNMFQRRKFLKVWLAKPSAVSFAALTDGGEVVGYGQVQDAPEAYSISPLYADNPSAFVLLLKALIESIPKDSKVSMIINVDYTPWNEIKERNRDTVNFIKDKPIQMMYTKENLILPKFGSVFALACTGAFPV</sequence>
<dbReference type="OrthoDB" id="5771378at2759"/>
<dbReference type="RefSeq" id="XP_013399889.1">
    <property type="nucleotide sequence ID" value="XM_013544435.1"/>
</dbReference>
<dbReference type="Pfam" id="PF00583">
    <property type="entry name" value="Acetyltransf_1"/>
    <property type="match status" value="1"/>
</dbReference>
<dbReference type="PANTHER" id="PTHR47237:SF1">
    <property type="entry name" value="SLL0310 PROTEIN"/>
    <property type="match status" value="1"/>
</dbReference>
<evidence type="ECO:0000313" key="2">
    <source>
        <dbReference type="Proteomes" id="UP000085678"/>
    </source>
</evidence>
<dbReference type="KEGG" id="lak:106166036"/>
<keyword evidence="2" id="KW-1185">Reference proteome</keyword>
<evidence type="ECO:0000313" key="3">
    <source>
        <dbReference type="RefSeq" id="XP_013399889.1"/>
    </source>
</evidence>
<proteinExistence type="predicted"/>
<dbReference type="PROSITE" id="PS51186">
    <property type="entry name" value="GNAT"/>
    <property type="match status" value="1"/>
</dbReference>
<dbReference type="PANTHER" id="PTHR47237">
    <property type="entry name" value="SLL0310 PROTEIN"/>
    <property type="match status" value="1"/>
</dbReference>
<name>A0A1S3IQR7_LINAN</name>
<dbReference type="Gene3D" id="3.40.630.90">
    <property type="match status" value="1"/>
</dbReference>